<keyword evidence="3" id="KW-1185">Reference proteome</keyword>
<dbReference type="Proteomes" id="UP000494106">
    <property type="component" value="Unassembled WGS sequence"/>
</dbReference>
<gene>
    <name evidence="2" type="ORF">APLA_LOCUS7397</name>
</gene>
<name>A0A8S1A256_ARCPL</name>
<organism evidence="2 3">
    <name type="scientific">Arctia plantaginis</name>
    <name type="common">Wood tiger moth</name>
    <name type="synonym">Phalaena plantaginis</name>
    <dbReference type="NCBI Taxonomy" id="874455"/>
    <lineage>
        <taxon>Eukaryota</taxon>
        <taxon>Metazoa</taxon>
        <taxon>Ecdysozoa</taxon>
        <taxon>Arthropoda</taxon>
        <taxon>Hexapoda</taxon>
        <taxon>Insecta</taxon>
        <taxon>Pterygota</taxon>
        <taxon>Neoptera</taxon>
        <taxon>Endopterygota</taxon>
        <taxon>Lepidoptera</taxon>
        <taxon>Glossata</taxon>
        <taxon>Ditrysia</taxon>
        <taxon>Noctuoidea</taxon>
        <taxon>Erebidae</taxon>
        <taxon>Arctiinae</taxon>
        <taxon>Arctia</taxon>
    </lineage>
</organism>
<evidence type="ECO:0000313" key="3">
    <source>
        <dbReference type="Proteomes" id="UP000494106"/>
    </source>
</evidence>
<dbReference type="EMBL" id="CADEBC010000498">
    <property type="protein sequence ID" value="CAB3238467.1"/>
    <property type="molecule type" value="Genomic_DNA"/>
</dbReference>
<accession>A0A8S1A256</accession>
<dbReference type="AlphaFoldDB" id="A0A8S1A256"/>
<evidence type="ECO:0000256" key="1">
    <source>
        <dbReference type="SAM" id="MobiDB-lite"/>
    </source>
</evidence>
<reference evidence="2 3" key="1">
    <citation type="submission" date="2020-04" db="EMBL/GenBank/DDBJ databases">
        <authorList>
            <person name="Wallbank WR R."/>
            <person name="Pardo Diaz C."/>
            <person name="Kozak K."/>
            <person name="Martin S."/>
            <person name="Jiggins C."/>
            <person name="Moest M."/>
            <person name="Warren A I."/>
            <person name="Byers J.R.P. K."/>
            <person name="Montejo-Kovacevich G."/>
            <person name="Yen C E."/>
        </authorList>
    </citation>
    <scope>NUCLEOTIDE SEQUENCE [LARGE SCALE GENOMIC DNA]</scope>
</reference>
<feature type="region of interest" description="Disordered" evidence="1">
    <location>
        <begin position="77"/>
        <end position="112"/>
    </location>
</feature>
<evidence type="ECO:0000313" key="2">
    <source>
        <dbReference type="EMBL" id="CAB3238467.1"/>
    </source>
</evidence>
<feature type="compositionally biased region" description="Pro residues" evidence="1">
    <location>
        <begin position="93"/>
        <end position="102"/>
    </location>
</feature>
<feature type="compositionally biased region" description="Low complexity" evidence="1">
    <location>
        <begin position="103"/>
        <end position="112"/>
    </location>
</feature>
<proteinExistence type="predicted"/>
<protein>
    <submittedName>
        <fullName evidence="2">Uncharacterized protein</fullName>
    </submittedName>
</protein>
<comment type="caution">
    <text evidence="2">The sequence shown here is derived from an EMBL/GenBank/DDBJ whole genome shotgun (WGS) entry which is preliminary data.</text>
</comment>
<sequence length="112" mass="12051">MEEEGRRGEEEGMARRHGKTKEYSMCVYQIDTVRRLKLDASGDWVEDEAVPVCFKSSTLPALVHMYMGISPTRNGPPCRAVTALPCDGTAPPDSGPAPPDGEPAPGALPLEP</sequence>